<dbReference type="Gene3D" id="2.60.40.10">
    <property type="entry name" value="Immunoglobulins"/>
    <property type="match status" value="10"/>
</dbReference>
<feature type="compositionally biased region" description="Acidic residues" evidence="2">
    <location>
        <begin position="1420"/>
        <end position="1432"/>
    </location>
</feature>
<dbReference type="EMBL" id="WPCU01000001">
    <property type="protein sequence ID" value="MVA74523.1"/>
    <property type="molecule type" value="Genomic_DNA"/>
</dbReference>
<comment type="caution">
    <text evidence="4">The sequence shown here is derived from an EMBL/GenBank/DDBJ whole genome shotgun (WGS) entry which is preliminary data.</text>
</comment>
<evidence type="ECO:0000313" key="4">
    <source>
        <dbReference type="EMBL" id="MVA74523.1"/>
    </source>
</evidence>
<dbReference type="Pfam" id="PF05345">
    <property type="entry name" value="He_PIG"/>
    <property type="match status" value="4"/>
</dbReference>
<keyword evidence="5" id="KW-1185">Reference proteome</keyword>
<organism evidence="4 5">
    <name type="scientific">Auraticoccus cholistanensis</name>
    <dbReference type="NCBI Taxonomy" id="2656650"/>
    <lineage>
        <taxon>Bacteria</taxon>
        <taxon>Bacillati</taxon>
        <taxon>Actinomycetota</taxon>
        <taxon>Actinomycetes</taxon>
        <taxon>Propionibacteriales</taxon>
        <taxon>Propionibacteriaceae</taxon>
        <taxon>Auraticoccus</taxon>
    </lineage>
</organism>
<evidence type="ECO:0000256" key="1">
    <source>
        <dbReference type="ARBA" id="ARBA00023319"/>
    </source>
</evidence>
<dbReference type="GO" id="GO:0007156">
    <property type="term" value="P:homophilic cell adhesion via plasma membrane adhesion molecules"/>
    <property type="evidence" value="ECO:0007669"/>
    <property type="project" value="TreeGrafter"/>
</dbReference>
<keyword evidence="3" id="KW-0472">Membrane</keyword>
<keyword evidence="3" id="KW-0812">Transmembrane</keyword>
<dbReference type="GO" id="GO:0005975">
    <property type="term" value="P:carbohydrate metabolic process"/>
    <property type="evidence" value="ECO:0007669"/>
    <property type="project" value="UniProtKB-ARBA"/>
</dbReference>
<feature type="compositionally biased region" description="Pro residues" evidence="2">
    <location>
        <begin position="1382"/>
        <end position="1416"/>
    </location>
</feature>
<feature type="transmembrane region" description="Helical" evidence="3">
    <location>
        <begin position="55"/>
        <end position="75"/>
    </location>
</feature>
<feature type="region of interest" description="Disordered" evidence="2">
    <location>
        <begin position="96"/>
        <end position="117"/>
    </location>
</feature>
<protein>
    <submittedName>
        <fullName evidence="4">Uncharacterized protein</fullName>
    </submittedName>
</protein>
<evidence type="ECO:0000313" key="5">
    <source>
        <dbReference type="Proteomes" id="UP000435304"/>
    </source>
</evidence>
<keyword evidence="1" id="KW-0393">Immunoglobulin domain</keyword>
<proteinExistence type="predicted"/>
<dbReference type="SUPFAM" id="SSF49313">
    <property type="entry name" value="Cadherin-like"/>
    <property type="match status" value="4"/>
</dbReference>
<dbReference type="GO" id="GO:0098632">
    <property type="term" value="F:cell-cell adhesion mediator activity"/>
    <property type="evidence" value="ECO:0007669"/>
    <property type="project" value="TreeGrafter"/>
</dbReference>
<evidence type="ECO:0000256" key="2">
    <source>
        <dbReference type="SAM" id="MobiDB-lite"/>
    </source>
</evidence>
<gene>
    <name evidence="4" type="ORF">GC722_00505</name>
</gene>
<feature type="region of interest" description="Disordered" evidence="2">
    <location>
        <begin position="1378"/>
        <end position="1432"/>
    </location>
</feature>
<accession>A0A6A9UPA1</accession>
<feature type="non-terminal residue" evidence="4">
    <location>
        <position position="1432"/>
    </location>
</feature>
<dbReference type="InterPro" id="IPR013783">
    <property type="entry name" value="Ig-like_fold"/>
</dbReference>
<keyword evidence="3" id="KW-1133">Transmembrane helix</keyword>
<name>A0A6A9UPA1_9ACTN</name>
<dbReference type="GO" id="GO:0005886">
    <property type="term" value="C:plasma membrane"/>
    <property type="evidence" value="ECO:0007669"/>
    <property type="project" value="TreeGrafter"/>
</dbReference>
<dbReference type="PANTHER" id="PTHR10075">
    <property type="entry name" value="BASIGIN RELATED"/>
    <property type="match status" value="1"/>
</dbReference>
<dbReference type="Proteomes" id="UP000435304">
    <property type="component" value="Unassembled WGS sequence"/>
</dbReference>
<dbReference type="InterPro" id="IPR015919">
    <property type="entry name" value="Cadherin-like_sf"/>
</dbReference>
<dbReference type="PANTHER" id="PTHR10075:SF100">
    <property type="entry name" value="FASCICLIN-2"/>
    <property type="match status" value="1"/>
</dbReference>
<sequence>MIRASGVCARFRFHPAGAGGLARRSAMRAARVPAPLPADDRPAGPARLRPLPPRAAAALVAVLALLLGLLAPAPASAVGEPVLIDDFGGDVRGTRTVTPLDPDGTTPLGTFTESGGTGTITATGSGNRAAGVQLDYAFPSTDLRSGMSNTQFFVEFDRITRTPEVLTEPSANISVSVTDSAGGTSSYSTGIGNVGDWAVVLNFDCSGGQSACFSGTANFADITGVQLRVMYPRNFDSTGGTLTAVVDRISTTPTGAVVPSPATPVISGPDSPYLLDGPTTIELDTRFTSDGRLADVSREAGSSEGLRASDVVVGGTAPGRDAVAVSGSANNPTITIGPITGEGELTVTIPAEVLVDSWGQRTLASSTYRLVLREPAPATAVVAPVMATLGEAYSHDLAASGGFPEDYTYDVTAGALPAGLELSRDGLITGTPTSEGSHPFTVTVVNGAESFSAALTLTVGMVPVLDLPASATARGGEPFTLSGTVAGYPTPEVTPEGLPAGLTLSVDGSTLTISGTPTGAGGMSEVTVDASNDMGEDSATLMLAVHQAPAITSDAHAEVEVGEPAAVEVTTSGYPVPALTASELPDGLTLTDHGDGTATITGTATSPSAGTVTLTATSRAGTGTQLLFLLVASDVVITSPDRYDWTLGEPVEEPVVAAGFPPPTVTVTGELPAGVAVAVDGAGRTTLSGTPTETGDFEVVVTATSIRETVEQTVSIRVSDAPVFTSPDAATFTVGQAGELDVTTTGYPAPRLTVTGELPEGVSFTDAGDGTATLSGTPAAGTAGTYPLTVTADNTPAAEPRGVAVMAVGVTTQQLVLTVQQLPAFTSADEAVVTAGDGSSALVTVTGSPVPTVTAEGLPAGVTLGTQMGGIVPLQAAEGTVGGLYEVVLTATSSAGVATQELELTVQTVPQLPDAVSVSVEAGQAIEPTTIRASGFPVPAVTTYTDLTGSGLSVTDNGDGSATLTGTPTQPGTTSVGIQAVNAAGTSYTTVTVTVWSDPTVEATGNLVLPLGEFSLFRPAPVEITGDPAPDVTVEGLPPGLQAIPYVFGDLVLLGSAEEAGDFTVTVTATNATGTASDSFLLRVTEQPSFDEPSVSATFVEGSPGELVVDAHGFPPPSLTVTGELPEGVTFVDAADGTGTFAGTPAAGSAGTYELTLTATNDAEAPGTGTPPVLLAGDRVSAAEARLEAAAVEATAEQQVTLEVLAPPSITSPDTLQLVVGEPVSFTVETGGSVPAALAVESGLPEGLTFTDNGNGTATLAGTPTGTPGTSELVVTATASTGTARQTITVVLQQRPAFTSPDLLDVAAGEPFSLVVTTTGSPTASIGADDLPEGVKLVDRGDGTALLSGTLAEPGRHPLLLVATNAVGTAEQTLTVVAAEPAPGPTPGPTPTPDPTPEPTPTPDPTPEPTPTPAPSGQPDDADGAGDDDGPG</sequence>
<dbReference type="GO" id="GO:0005509">
    <property type="term" value="F:calcium ion binding"/>
    <property type="evidence" value="ECO:0007669"/>
    <property type="project" value="InterPro"/>
</dbReference>
<reference evidence="4 5" key="1">
    <citation type="submission" date="2019-12" db="EMBL/GenBank/DDBJ databases">
        <title>Auraticoccus cholistani sp. nov., an actinomycete isolated from soil of Cholistan desert.</title>
        <authorList>
            <person name="Cheema M.T."/>
        </authorList>
    </citation>
    <scope>NUCLEOTIDE SEQUENCE [LARGE SCALE GENOMIC DNA]</scope>
    <source>
        <strain evidence="4 5">F435</strain>
    </source>
</reference>
<evidence type="ECO:0000256" key="3">
    <source>
        <dbReference type="SAM" id="Phobius"/>
    </source>
</evidence>